<evidence type="ECO:0000256" key="5">
    <source>
        <dbReference type="ARBA" id="ARBA00022723"/>
    </source>
</evidence>
<proteinExistence type="predicted"/>
<dbReference type="PRINTS" id="PR00119">
    <property type="entry name" value="CATATPASE"/>
</dbReference>
<dbReference type="InterPro" id="IPR023214">
    <property type="entry name" value="HAD_sf"/>
</dbReference>
<reference evidence="15" key="1">
    <citation type="submission" date="2020-04" db="EMBL/GenBank/DDBJ databases">
        <authorList>
            <person name="Alioto T."/>
            <person name="Alioto T."/>
            <person name="Gomez Garrido J."/>
        </authorList>
    </citation>
    <scope>NUCLEOTIDE SEQUENCE</scope>
    <source>
        <strain evidence="15">A484AB</strain>
    </source>
</reference>
<organism evidence="15 16">
    <name type="scientific">Paramuricea clavata</name>
    <name type="common">Red gorgonian</name>
    <name type="synonym">Violescent sea-whip</name>
    <dbReference type="NCBI Taxonomy" id="317549"/>
    <lineage>
        <taxon>Eukaryota</taxon>
        <taxon>Metazoa</taxon>
        <taxon>Cnidaria</taxon>
        <taxon>Anthozoa</taxon>
        <taxon>Octocorallia</taxon>
        <taxon>Malacalcyonacea</taxon>
        <taxon>Plexauridae</taxon>
        <taxon>Paramuricea</taxon>
    </lineage>
</organism>
<evidence type="ECO:0000313" key="16">
    <source>
        <dbReference type="Proteomes" id="UP001152795"/>
    </source>
</evidence>
<keyword evidence="13" id="KW-0406">Ion transport</keyword>
<dbReference type="InterPro" id="IPR023299">
    <property type="entry name" value="ATPase_P-typ_cyto_dom_N"/>
</dbReference>
<keyword evidence="16" id="KW-1185">Reference proteome</keyword>
<evidence type="ECO:0000256" key="9">
    <source>
        <dbReference type="ARBA" id="ARBA00022842"/>
    </source>
</evidence>
<keyword evidence="9" id="KW-0460">Magnesium</keyword>
<evidence type="ECO:0000256" key="13">
    <source>
        <dbReference type="ARBA" id="ARBA00023065"/>
    </source>
</evidence>
<dbReference type="EC" id="7.2.2.8" evidence="2"/>
<evidence type="ECO:0000256" key="12">
    <source>
        <dbReference type="ARBA" id="ARBA00023008"/>
    </source>
</evidence>
<comment type="caution">
    <text evidence="15">The sequence shown here is derived from an EMBL/GenBank/DDBJ whole genome shotgun (WGS) entry which is preliminary data.</text>
</comment>
<comment type="subcellular location">
    <subcellularLocation>
        <location evidence="1">Endomembrane system</location>
        <topology evidence="1">Multi-pass membrane protein</topology>
    </subcellularLocation>
</comment>
<keyword evidence="12" id="KW-0186">Copper</keyword>
<dbReference type="PANTHER" id="PTHR24093">
    <property type="entry name" value="CATION TRANSPORTING ATPASE"/>
    <property type="match status" value="1"/>
</dbReference>
<dbReference type="GO" id="GO:0051480">
    <property type="term" value="P:regulation of cytosolic calcium ion concentration"/>
    <property type="evidence" value="ECO:0007669"/>
    <property type="project" value="TreeGrafter"/>
</dbReference>
<dbReference type="SUPFAM" id="SSF56784">
    <property type="entry name" value="HAD-like"/>
    <property type="match status" value="1"/>
</dbReference>
<keyword evidence="4" id="KW-0812">Transmembrane</keyword>
<keyword evidence="14" id="KW-0472">Membrane</keyword>
<dbReference type="SUPFAM" id="SSF81660">
    <property type="entry name" value="Metal cation-transporting ATPase, ATP-binding domain N"/>
    <property type="match status" value="1"/>
</dbReference>
<keyword evidence="6" id="KW-0547">Nucleotide-binding</keyword>
<evidence type="ECO:0000256" key="3">
    <source>
        <dbReference type="ARBA" id="ARBA00022448"/>
    </source>
</evidence>
<keyword evidence="7" id="KW-0187">Copper transport</keyword>
<name>A0A6S7JKA1_PARCT</name>
<evidence type="ECO:0000256" key="7">
    <source>
        <dbReference type="ARBA" id="ARBA00022796"/>
    </source>
</evidence>
<sequence length="279" mass="30710">MGNKTDCALLGFVGTLQDHYNYYRGKMPEESFVKVFTFNSSRKSMSTVVPLTDEKDQLIGYRLHCKGASEIVLSKCTSIIGSDGSMTSLSSEERRTIVKTVVEPMADNGLRTICMAYKDFAKDTTQDWEDELAVVSELTCLGIVGIEDPVRPEVPDAIQSVQRAGVTVRMVTGDNVATARSIAIKCGILNNNEEFLVLEGKQFNKKIRDKDTGKVNQAKLDEIWPKLRVLARSSPEDKYILVKGIIDSKLSKNREIVAVTGDGTNDAPALKMADVGFAM</sequence>
<dbReference type="AlphaFoldDB" id="A0A6S7JKA1"/>
<evidence type="ECO:0000256" key="14">
    <source>
        <dbReference type="ARBA" id="ARBA00023136"/>
    </source>
</evidence>
<keyword evidence="5" id="KW-0479">Metal-binding</keyword>
<dbReference type="GO" id="GO:0140581">
    <property type="term" value="F:P-type monovalent copper transporter activity"/>
    <property type="evidence" value="ECO:0007669"/>
    <property type="project" value="UniProtKB-EC"/>
</dbReference>
<dbReference type="GO" id="GO:0005886">
    <property type="term" value="C:plasma membrane"/>
    <property type="evidence" value="ECO:0007669"/>
    <property type="project" value="TreeGrafter"/>
</dbReference>
<dbReference type="OrthoDB" id="116380at2759"/>
<dbReference type="FunFam" id="3.40.50.1000:FF:000144">
    <property type="entry name" value="copper-transporting ATPase 1 isoform X2"/>
    <property type="match status" value="1"/>
</dbReference>
<feature type="non-terminal residue" evidence="15">
    <location>
        <position position="1"/>
    </location>
</feature>
<evidence type="ECO:0000256" key="4">
    <source>
        <dbReference type="ARBA" id="ARBA00022692"/>
    </source>
</evidence>
<dbReference type="GO" id="GO:0005388">
    <property type="term" value="F:P-type calcium transporter activity"/>
    <property type="evidence" value="ECO:0007669"/>
    <property type="project" value="TreeGrafter"/>
</dbReference>
<evidence type="ECO:0000256" key="8">
    <source>
        <dbReference type="ARBA" id="ARBA00022840"/>
    </source>
</evidence>
<gene>
    <name evidence="15" type="ORF">PACLA_8A004373</name>
</gene>
<evidence type="ECO:0000256" key="6">
    <source>
        <dbReference type="ARBA" id="ARBA00022741"/>
    </source>
</evidence>
<evidence type="ECO:0000313" key="15">
    <source>
        <dbReference type="EMBL" id="CAB4032886.1"/>
    </source>
</evidence>
<dbReference type="GO" id="GO:0046872">
    <property type="term" value="F:metal ion binding"/>
    <property type="evidence" value="ECO:0007669"/>
    <property type="project" value="UniProtKB-KW"/>
</dbReference>
<evidence type="ECO:0000256" key="10">
    <source>
        <dbReference type="ARBA" id="ARBA00022967"/>
    </source>
</evidence>
<dbReference type="InterPro" id="IPR036412">
    <property type="entry name" value="HAD-like_sf"/>
</dbReference>
<dbReference type="GO" id="GO:0012505">
    <property type="term" value="C:endomembrane system"/>
    <property type="evidence" value="ECO:0007669"/>
    <property type="project" value="UniProtKB-SubCell"/>
</dbReference>
<accession>A0A6S7JKA1</accession>
<evidence type="ECO:0000256" key="11">
    <source>
        <dbReference type="ARBA" id="ARBA00022989"/>
    </source>
</evidence>
<evidence type="ECO:0000256" key="1">
    <source>
        <dbReference type="ARBA" id="ARBA00004127"/>
    </source>
</evidence>
<dbReference type="GO" id="GO:0005524">
    <property type="term" value="F:ATP binding"/>
    <property type="evidence" value="ECO:0007669"/>
    <property type="project" value="UniProtKB-KW"/>
</dbReference>
<dbReference type="Gene3D" id="3.40.50.1000">
    <property type="entry name" value="HAD superfamily/HAD-like"/>
    <property type="match status" value="1"/>
</dbReference>
<dbReference type="PANTHER" id="PTHR24093:SF369">
    <property type="entry name" value="CALCIUM-TRANSPORTING ATPASE"/>
    <property type="match status" value="1"/>
</dbReference>
<protein>
    <recommendedName>
        <fullName evidence="2">P-type Cu(+) transporter</fullName>
        <ecNumber evidence="2">7.2.2.8</ecNumber>
    </recommendedName>
</protein>
<keyword evidence="3" id="KW-0813">Transport</keyword>
<dbReference type="Gene3D" id="3.40.1110.10">
    <property type="entry name" value="Calcium-transporting ATPase, cytoplasmic domain N"/>
    <property type="match status" value="1"/>
</dbReference>
<evidence type="ECO:0000256" key="2">
    <source>
        <dbReference type="ARBA" id="ARBA00012517"/>
    </source>
</evidence>
<dbReference type="EMBL" id="CACRXK020018781">
    <property type="protein sequence ID" value="CAB4032886.1"/>
    <property type="molecule type" value="Genomic_DNA"/>
</dbReference>
<dbReference type="Pfam" id="PF13246">
    <property type="entry name" value="Cation_ATPase"/>
    <property type="match status" value="1"/>
</dbReference>
<keyword evidence="8" id="KW-0067">ATP-binding</keyword>
<keyword evidence="11" id="KW-1133">Transmembrane helix</keyword>
<keyword evidence="10" id="KW-1278">Translocase</keyword>
<dbReference type="Proteomes" id="UP001152795">
    <property type="component" value="Unassembled WGS sequence"/>
</dbReference>